<dbReference type="EMBL" id="DVLT01000031">
    <property type="protein sequence ID" value="HIU02457.1"/>
    <property type="molecule type" value="Genomic_DNA"/>
</dbReference>
<evidence type="ECO:0000256" key="1">
    <source>
        <dbReference type="SAM" id="Phobius"/>
    </source>
</evidence>
<sequence>MNHLWGGMLILGVILGIIGGHITEVSTAFVDSAGDAVTYAIGMAGVVAMWNGMMKLAEAEGLLKKLTSAMKGVLDFLFPEIPENHPAREYIAINFAANILGLGWASTPAGLSAMKELEKLSSSKDKKNRRASKAMCTFLVINVSSLQLIPMTVIAHRSQAGAAVPTEIVAPAILATLASTAAGVVFVKIAGRLYR</sequence>
<comment type="caution">
    <text evidence="2">The sequence shown here is derived from an EMBL/GenBank/DDBJ whole genome shotgun (WGS) entry which is preliminary data.</text>
</comment>
<reference evidence="2" key="1">
    <citation type="submission" date="2020-10" db="EMBL/GenBank/DDBJ databases">
        <authorList>
            <person name="Gilroy R."/>
        </authorList>
    </citation>
    <scope>NUCLEOTIDE SEQUENCE</scope>
    <source>
        <strain evidence="2">CHK187-14744</strain>
    </source>
</reference>
<proteinExistence type="predicted"/>
<evidence type="ECO:0000313" key="3">
    <source>
        <dbReference type="Proteomes" id="UP000824164"/>
    </source>
</evidence>
<organism evidence="2 3">
    <name type="scientific">Candidatus Onthocola gallistercoris</name>
    <dbReference type="NCBI Taxonomy" id="2840876"/>
    <lineage>
        <taxon>Bacteria</taxon>
        <taxon>Bacillati</taxon>
        <taxon>Bacillota</taxon>
        <taxon>Bacilli</taxon>
        <taxon>Candidatus Onthocola</taxon>
    </lineage>
</organism>
<evidence type="ECO:0000313" key="2">
    <source>
        <dbReference type="EMBL" id="HIU02457.1"/>
    </source>
</evidence>
<name>A0A9D1HHT9_9FIRM</name>
<dbReference type="AlphaFoldDB" id="A0A9D1HHT9"/>
<protein>
    <submittedName>
        <fullName evidence="2">Nucleoside recognition protein</fullName>
    </submittedName>
</protein>
<feature type="transmembrane region" description="Helical" evidence="1">
    <location>
        <begin position="168"/>
        <end position="190"/>
    </location>
</feature>
<keyword evidence="1" id="KW-0812">Transmembrane</keyword>
<keyword evidence="1" id="KW-1133">Transmembrane helix</keyword>
<reference evidence="2" key="2">
    <citation type="journal article" date="2021" name="PeerJ">
        <title>Extensive microbial diversity within the chicken gut microbiome revealed by metagenomics and culture.</title>
        <authorList>
            <person name="Gilroy R."/>
            <person name="Ravi A."/>
            <person name="Getino M."/>
            <person name="Pursley I."/>
            <person name="Horton D.L."/>
            <person name="Alikhan N.F."/>
            <person name="Baker D."/>
            <person name="Gharbi K."/>
            <person name="Hall N."/>
            <person name="Watson M."/>
            <person name="Adriaenssens E.M."/>
            <person name="Foster-Nyarko E."/>
            <person name="Jarju S."/>
            <person name="Secka A."/>
            <person name="Antonio M."/>
            <person name="Oren A."/>
            <person name="Chaudhuri R.R."/>
            <person name="La Ragione R."/>
            <person name="Hildebrand F."/>
            <person name="Pallen M.J."/>
        </authorList>
    </citation>
    <scope>NUCLEOTIDE SEQUENCE</scope>
    <source>
        <strain evidence="2">CHK187-14744</strain>
    </source>
</reference>
<feature type="transmembrane region" description="Helical" evidence="1">
    <location>
        <begin position="36"/>
        <end position="54"/>
    </location>
</feature>
<gene>
    <name evidence="2" type="ORF">IAB63_04315</name>
</gene>
<feature type="transmembrane region" description="Helical" evidence="1">
    <location>
        <begin position="134"/>
        <end position="156"/>
    </location>
</feature>
<dbReference type="Proteomes" id="UP000824164">
    <property type="component" value="Unassembled WGS sequence"/>
</dbReference>
<accession>A0A9D1HHT9</accession>
<keyword evidence="1" id="KW-0472">Membrane</keyword>